<evidence type="ECO:0000313" key="1">
    <source>
        <dbReference type="EMBL" id="KEQ74960.1"/>
    </source>
</evidence>
<evidence type="ECO:0000313" key="2">
    <source>
        <dbReference type="Proteomes" id="UP000027730"/>
    </source>
</evidence>
<dbReference type="EMBL" id="KL584706">
    <property type="protein sequence ID" value="KEQ74960.1"/>
    <property type="molecule type" value="Genomic_DNA"/>
</dbReference>
<dbReference type="HOGENOM" id="CLU_2026250_0_0_1"/>
<organism evidence="1 2">
    <name type="scientific">Aureobasidium namibiae CBS 147.97</name>
    <dbReference type="NCBI Taxonomy" id="1043004"/>
    <lineage>
        <taxon>Eukaryota</taxon>
        <taxon>Fungi</taxon>
        <taxon>Dikarya</taxon>
        <taxon>Ascomycota</taxon>
        <taxon>Pezizomycotina</taxon>
        <taxon>Dothideomycetes</taxon>
        <taxon>Dothideomycetidae</taxon>
        <taxon>Dothideales</taxon>
        <taxon>Saccotheciaceae</taxon>
        <taxon>Aureobasidium</taxon>
    </lineage>
</organism>
<reference evidence="1 2" key="1">
    <citation type="journal article" date="2014" name="BMC Genomics">
        <title>Genome sequencing of four Aureobasidium pullulans varieties: biotechnological potential, stress tolerance, and description of new species.</title>
        <authorList>
            <person name="Gostin Ar C."/>
            <person name="Ohm R.A."/>
            <person name="Kogej T."/>
            <person name="Sonjak S."/>
            <person name="Turk M."/>
            <person name="Zajc J."/>
            <person name="Zalar P."/>
            <person name="Grube M."/>
            <person name="Sun H."/>
            <person name="Han J."/>
            <person name="Sharma A."/>
            <person name="Chiniquy J."/>
            <person name="Ngan C.Y."/>
            <person name="Lipzen A."/>
            <person name="Barry K."/>
            <person name="Grigoriev I.V."/>
            <person name="Gunde-Cimerman N."/>
        </authorList>
    </citation>
    <scope>NUCLEOTIDE SEQUENCE [LARGE SCALE GENOMIC DNA]</scope>
    <source>
        <strain evidence="1 2">CBS 147.97</strain>
    </source>
</reference>
<dbReference type="GeneID" id="25416610"/>
<dbReference type="AlphaFoldDB" id="A0A074WP98"/>
<name>A0A074WP98_9PEZI</name>
<proteinExistence type="predicted"/>
<dbReference type="RefSeq" id="XP_013429331.1">
    <property type="nucleotide sequence ID" value="XM_013573877.1"/>
</dbReference>
<dbReference type="Proteomes" id="UP000027730">
    <property type="component" value="Unassembled WGS sequence"/>
</dbReference>
<accession>A0A074WP98</accession>
<protein>
    <submittedName>
        <fullName evidence="1">Uncharacterized protein</fullName>
    </submittedName>
</protein>
<sequence>MALDIRRGKRSLGEKLVPSVFGAKLHELLHKMKSLEVLLNRVWHGIGSLGPVSGIMMNNFSEVKVGQAVNIASIVYTAHGIDENHDVSFNLKRKSHELSQNQPTRKPEIGSILRDHFETRSN</sequence>
<gene>
    <name evidence="1" type="ORF">M436DRAFT_80413</name>
</gene>
<keyword evidence="2" id="KW-1185">Reference proteome</keyword>